<evidence type="ECO:0000259" key="3">
    <source>
        <dbReference type="PROSITE" id="PS50118"/>
    </source>
</evidence>
<dbReference type="Gene3D" id="1.10.30.10">
    <property type="entry name" value="High mobility group box domain"/>
    <property type="match status" value="1"/>
</dbReference>
<evidence type="ECO:0000256" key="2">
    <source>
        <dbReference type="SAM" id="MobiDB-lite"/>
    </source>
</evidence>
<keyword evidence="1" id="KW-0539">Nucleus</keyword>
<dbReference type="EMBL" id="CAJVQB010010856">
    <property type="protein sequence ID" value="CAG8743392.1"/>
    <property type="molecule type" value="Genomic_DNA"/>
</dbReference>
<gene>
    <name evidence="4" type="ORF">GMARGA_LOCUS15621</name>
</gene>
<accession>A0ABN7V8H1</accession>
<sequence>MRTQNTPNSFYENSFNNEFVGNSPYELTLDIDELISPSPNTRKAEKHRKNQSSPPRPLNKFMLYRRDFIAKQKKNGIKMDIKDMTRWASYEWGNLTDEVHRYFEILEQMAKEKHRQTYAGYTYCPKKNKGKNSKSQNTGRQNTKTGQFSIIQFEKTNQNAPEPSEPTPETSVAESINVVTEQSPSEPPNLGFLNYEEWFLFDSSTRLLPIDIQEYLGINNFEQGTSTSFYHENFNGYGCYDQQPNINF</sequence>
<keyword evidence="1" id="KW-0238">DNA-binding</keyword>
<reference evidence="4 5" key="1">
    <citation type="submission" date="2021-06" db="EMBL/GenBank/DDBJ databases">
        <authorList>
            <person name="Kallberg Y."/>
            <person name="Tangrot J."/>
            <person name="Rosling A."/>
        </authorList>
    </citation>
    <scope>NUCLEOTIDE SEQUENCE [LARGE SCALE GENOMIC DNA]</scope>
    <source>
        <strain evidence="4 5">120-4 pot B 10/14</strain>
    </source>
</reference>
<feature type="region of interest" description="Disordered" evidence="2">
    <location>
        <begin position="36"/>
        <end position="58"/>
    </location>
</feature>
<keyword evidence="5" id="KW-1185">Reference proteome</keyword>
<feature type="region of interest" description="Disordered" evidence="2">
    <location>
        <begin position="124"/>
        <end position="146"/>
    </location>
</feature>
<dbReference type="InterPro" id="IPR036910">
    <property type="entry name" value="HMG_box_dom_sf"/>
</dbReference>
<feature type="domain" description="HMG box" evidence="3">
    <location>
        <begin position="54"/>
        <end position="122"/>
    </location>
</feature>
<evidence type="ECO:0000313" key="5">
    <source>
        <dbReference type="Proteomes" id="UP000789901"/>
    </source>
</evidence>
<evidence type="ECO:0000313" key="4">
    <source>
        <dbReference type="EMBL" id="CAG8743392.1"/>
    </source>
</evidence>
<dbReference type="Proteomes" id="UP000789901">
    <property type="component" value="Unassembled WGS sequence"/>
</dbReference>
<dbReference type="InterPro" id="IPR009071">
    <property type="entry name" value="HMG_box_dom"/>
</dbReference>
<dbReference type="Pfam" id="PF00505">
    <property type="entry name" value="HMG_box"/>
    <property type="match status" value="1"/>
</dbReference>
<dbReference type="CDD" id="cd01389">
    <property type="entry name" value="HMG-box_ROX1-like"/>
    <property type="match status" value="1"/>
</dbReference>
<proteinExistence type="predicted"/>
<dbReference type="SUPFAM" id="SSF47095">
    <property type="entry name" value="HMG-box"/>
    <property type="match status" value="1"/>
</dbReference>
<feature type="DNA-binding region" description="HMG box" evidence="1">
    <location>
        <begin position="54"/>
        <end position="122"/>
    </location>
</feature>
<evidence type="ECO:0000256" key="1">
    <source>
        <dbReference type="PROSITE-ProRule" id="PRU00267"/>
    </source>
</evidence>
<dbReference type="PROSITE" id="PS50118">
    <property type="entry name" value="HMG_BOX_2"/>
    <property type="match status" value="1"/>
</dbReference>
<comment type="caution">
    <text evidence="4">The sequence shown here is derived from an EMBL/GenBank/DDBJ whole genome shotgun (WGS) entry which is preliminary data.</text>
</comment>
<organism evidence="4 5">
    <name type="scientific">Gigaspora margarita</name>
    <dbReference type="NCBI Taxonomy" id="4874"/>
    <lineage>
        <taxon>Eukaryota</taxon>
        <taxon>Fungi</taxon>
        <taxon>Fungi incertae sedis</taxon>
        <taxon>Mucoromycota</taxon>
        <taxon>Glomeromycotina</taxon>
        <taxon>Glomeromycetes</taxon>
        <taxon>Diversisporales</taxon>
        <taxon>Gigasporaceae</taxon>
        <taxon>Gigaspora</taxon>
    </lineage>
</organism>
<feature type="compositionally biased region" description="Polar residues" evidence="2">
    <location>
        <begin position="136"/>
        <end position="146"/>
    </location>
</feature>
<protein>
    <submittedName>
        <fullName evidence="4">17138_t:CDS:1</fullName>
    </submittedName>
</protein>
<dbReference type="SMART" id="SM00398">
    <property type="entry name" value="HMG"/>
    <property type="match status" value="1"/>
</dbReference>
<name>A0ABN7V8H1_GIGMA</name>